<evidence type="ECO:0000259" key="1">
    <source>
        <dbReference type="Pfam" id="PF14016"/>
    </source>
</evidence>
<dbReference type="AlphaFoldDB" id="A0A316ADM5"/>
<accession>A0A316ADM5</accession>
<gene>
    <name evidence="2" type="ORF">BXY45_10275</name>
</gene>
<sequence>MPGEGGASAGHLHYTIQFTNRGATACTLDGHPGVSLVTGESGQQLGAAAAREGTPSLVRLGPGASAYADVSLAQVGDYDAAQCQPQAAKGLRVYPPGQTASAFVPADGLTGCASTSVVPLMVDPVVAGR</sequence>
<protein>
    <submittedName>
        <fullName evidence="2">Uncharacterized protein DUF4232</fullName>
    </submittedName>
</protein>
<organism evidence="2 3">
    <name type="scientific">Quadrisphaera granulorum</name>
    <dbReference type="NCBI Taxonomy" id="317664"/>
    <lineage>
        <taxon>Bacteria</taxon>
        <taxon>Bacillati</taxon>
        <taxon>Actinomycetota</taxon>
        <taxon>Actinomycetes</taxon>
        <taxon>Kineosporiales</taxon>
        <taxon>Kineosporiaceae</taxon>
        <taxon>Quadrisphaera</taxon>
    </lineage>
</organism>
<evidence type="ECO:0000313" key="3">
    <source>
        <dbReference type="Proteomes" id="UP000245469"/>
    </source>
</evidence>
<name>A0A316ADM5_9ACTN</name>
<dbReference type="InterPro" id="IPR025326">
    <property type="entry name" value="DUF4232"/>
</dbReference>
<reference evidence="2 3" key="1">
    <citation type="submission" date="2018-03" db="EMBL/GenBank/DDBJ databases">
        <title>Genomic Encyclopedia of Archaeal and Bacterial Type Strains, Phase II (KMG-II): from individual species to whole genera.</title>
        <authorList>
            <person name="Goeker M."/>
        </authorList>
    </citation>
    <scope>NUCLEOTIDE SEQUENCE [LARGE SCALE GENOMIC DNA]</scope>
    <source>
        <strain evidence="2 3">DSM 44889</strain>
    </source>
</reference>
<evidence type="ECO:0000313" key="2">
    <source>
        <dbReference type="EMBL" id="PWJ55712.1"/>
    </source>
</evidence>
<feature type="domain" description="DUF4232" evidence="1">
    <location>
        <begin position="5"/>
        <end position="124"/>
    </location>
</feature>
<dbReference type="Pfam" id="PF14016">
    <property type="entry name" value="DUF4232"/>
    <property type="match status" value="1"/>
</dbReference>
<keyword evidence="3" id="KW-1185">Reference proteome</keyword>
<dbReference type="Proteomes" id="UP000245469">
    <property type="component" value="Unassembled WGS sequence"/>
</dbReference>
<proteinExistence type="predicted"/>
<dbReference type="EMBL" id="QGDQ01000002">
    <property type="protein sequence ID" value="PWJ55712.1"/>
    <property type="molecule type" value="Genomic_DNA"/>
</dbReference>
<comment type="caution">
    <text evidence="2">The sequence shown here is derived from an EMBL/GenBank/DDBJ whole genome shotgun (WGS) entry which is preliminary data.</text>
</comment>